<protein>
    <submittedName>
        <fullName evidence="3">PEGA domain-containing protein</fullName>
    </submittedName>
</protein>
<evidence type="ECO:0000313" key="3">
    <source>
        <dbReference type="EMBL" id="VFK55621.1"/>
    </source>
</evidence>
<sequence>MGTAQGAFAHPSAKLIVRSNVSGDIVTIDGKPVGSTGTTPHTLSPGEHEIRVEKKGFEPFEAKITLAAGAEKNHSGATGAPAVSSFHSFPRLLERRLPGPRDDGNPR</sequence>
<reference evidence="3" key="1">
    <citation type="submission" date="2019-02" db="EMBL/GenBank/DDBJ databases">
        <authorList>
            <person name="Gruber-Vodicka R. H."/>
            <person name="Seah K. B. B."/>
        </authorList>
    </citation>
    <scope>NUCLEOTIDE SEQUENCE</scope>
    <source>
        <strain evidence="3">BECK_BY1</strain>
    </source>
</reference>
<dbReference type="InterPro" id="IPR013229">
    <property type="entry name" value="PEGA"/>
</dbReference>
<feature type="compositionally biased region" description="Basic and acidic residues" evidence="1">
    <location>
        <begin position="92"/>
        <end position="107"/>
    </location>
</feature>
<evidence type="ECO:0000256" key="1">
    <source>
        <dbReference type="SAM" id="MobiDB-lite"/>
    </source>
</evidence>
<organism evidence="3">
    <name type="scientific">Candidatus Kentrum sp. TUN</name>
    <dbReference type="NCBI Taxonomy" id="2126343"/>
    <lineage>
        <taxon>Bacteria</taxon>
        <taxon>Pseudomonadati</taxon>
        <taxon>Pseudomonadota</taxon>
        <taxon>Gammaproteobacteria</taxon>
        <taxon>Candidatus Kentrum</taxon>
    </lineage>
</organism>
<proteinExistence type="predicted"/>
<dbReference type="Pfam" id="PF08308">
    <property type="entry name" value="PEGA"/>
    <property type="match status" value="1"/>
</dbReference>
<feature type="domain" description="PEGA" evidence="2">
    <location>
        <begin position="14"/>
        <end position="71"/>
    </location>
</feature>
<gene>
    <name evidence="3" type="ORF">BECKTUN1418D_GA0071000_10353</name>
</gene>
<name>A0A450ZPH9_9GAMM</name>
<evidence type="ECO:0000259" key="2">
    <source>
        <dbReference type="Pfam" id="PF08308"/>
    </source>
</evidence>
<accession>A0A450ZPH9</accession>
<dbReference type="AlphaFoldDB" id="A0A450ZPH9"/>
<dbReference type="EMBL" id="CAADFX010000035">
    <property type="protein sequence ID" value="VFK55621.1"/>
    <property type="molecule type" value="Genomic_DNA"/>
</dbReference>
<feature type="region of interest" description="Disordered" evidence="1">
    <location>
        <begin position="71"/>
        <end position="107"/>
    </location>
</feature>